<comment type="caution">
    <text evidence="1">The sequence shown here is derived from an EMBL/GenBank/DDBJ whole genome shotgun (WGS) entry which is preliminary data.</text>
</comment>
<reference evidence="1" key="2">
    <citation type="submission" date="2021-01" db="EMBL/GenBank/DDBJ databases">
        <authorList>
            <person name="Schikora-Tamarit M.A."/>
        </authorList>
    </citation>
    <scope>NUCLEOTIDE SEQUENCE</scope>
    <source>
        <strain evidence="1">CBS2887</strain>
    </source>
</reference>
<accession>A0A9P8Q638</accession>
<organism evidence="1 2">
    <name type="scientific">Wickerhamomyces pijperi</name>
    <name type="common">Yeast</name>
    <name type="synonym">Pichia pijperi</name>
    <dbReference type="NCBI Taxonomy" id="599730"/>
    <lineage>
        <taxon>Eukaryota</taxon>
        <taxon>Fungi</taxon>
        <taxon>Dikarya</taxon>
        <taxon>Ascomycota</taxon>
        <taxon>Saccharomycotina</taxon>
        <taxon>Saccharomycetes</taxon>
        <taxon>Phaffomycetales</taxon>
        <taxon>Wickerhamomycetaceae</taxon>
        <taxon>Wickerhamomyces</taxon>
    </lineage>
</organism>
<evidence type="ECO:0000313" key="2">
    <source>
        <dbReference type="Proteomes" id="UP000774326"/>
    </source>
</evidence>
<protein>
    <submittedName>
        <fullName evidence="1">Uncharacterized protein</fullName>
    </submittedName>
</protein>
<proteinExistence type="predicted"/>
<dbReference type="AlphaFoldDB" id="A0A9P8Q638"/>
<dbReference type="EMBL" id="JAEUBG010002298">
    <property type="protein sequence ID" value="KAH3684848.1"/>
    <property type="molecule type" value="Genomic_DNA"/>
</dbReference>
<sequence>MENSHNSAMDIQHCGGSQGGEIDFNGPEITHCNNSIIVSINFIEDNDIGRVGLTNHKKVDGINTNNSLDLGGRFTTQNKFLFVNMKRKFQMKSGDEILEVKACRRRRRRRRQSITVAGSSMTSVRRT</sequence>
<reference evidence="1" key="1">
    <citation type="journal article" date="2021" name="Open Biol.">
        <title>Shared evolutionary footprints suggest mitochondrial oxidative damage underlies multiple complex I losses in fungi.</title>
        <authorList>
            <person name="Schikora-Tamarit M.A."/>
            <person name="Marcet-Houben M."/>
            <person name="Nosek J."/>
            <person name="Gabaldon T."/>
        </authorList>
    </citation>
    <scope>NUCLEOTIDE SEQUENCE</scope>
    <source>
        <strain evidence="1">CBS2887</strain>
    </source>
</reference>
<keyword evidence="2" id="KW-1185">Reference proteome</keyword>
<evidence type="ECO:0000313" key="1">
    <source>
        <dbReference type="EMBL" id="KAH3684848.1"/>
    </source>
</evidence>
<dbReference type="Proteomes" id="UP000774326">
    <property type="component" value="Unassembled WGS sequence"/>
</dbReference>
<name>A0A9P8Q638_WICPI</name>
<gene>
    <name evidence="1" type="ORF">WICPIJ_004201</name>
</gene>